<feature type="transmembrane region" description="Helical" evidence="1">
    <location>
        <begin position="33"/>
        <end position="50"/>
    </location>
</feature>
<comment type="caution">
    <text evidence="2">The sequence shown here is derived from an EMBL/GenBank/DDBJ whole genome shotgun (WGS) entry which is preliminary data.</text>
</comment>
<evidence type="ECO:0000313" key="3">
    <source>
        <dbReference type="Proteomes" id="UP000688137"/>
    </source>
</evidence>
<gene>
    <name evidence="2" type="ORF">PPRIM_AZ9-3.1.T2540006</name>
</gene>
<accession>A0A8S1QVC3</accession>
<protein>
    <submittedName>
        <fullName evidence="2">Uncharacterized protein</fullName>
    </submittedName>
</protein>
<organism evidence="2 3">
    <name type="scientific">Paramecium primaurelia</name>
    <dbReference type="NCBI Taxonomy" id="5886"/>
    <lineage>
        <taxon>Eukaryota</taxon>
        <taxon>Sar</taxon>
        <taxon>Alveolata</taxon>
        <taxon>Ciliophora</taxon>
        <taxon>Intramacronucleata</taxon>
        <taxon>Oligohymenophorea</taxon>
        <taxon>Peniculida</taxon>
        <taxon>Parameciidae</taxon>
        <taxon>Paramecium</taxon>
    </lineage>
</organism>
<evidence type="ECO:0000256" key="1">
    <source>
        <dbReference type="SAM" id="Phobius"/>
    </source>
</evidence>
<dbReference type="AlphaFoldDB" id="A0A8S1QVC3"/>
<name>A0A8S1QVC3_PARPR</name>
<keyword evidence="1" id="KW-1133">Transmembrane helix</keyword>
<proteinExistence type="predicted"/>
<sequence length="60" mass="7535">MRDQNLLGNKQKNNRFFRLISGNKIKQRKRRDWVWIFSLLMSNLIWIMKIKEKRIFLNQQ</sequence>
<dbReference type="EMBL" id="CAJJDM010000263">
    <property type="protein sequence ID" value="CAD8118647.1"/>
    <property type="molecule type" value="Genomic_DNA"/>
</dbReference>
<keyword evidence="1" id="KW-0812">Transmembrane</keyword>
<dbReference type="Proteomes" id="UP000688137">
    <property type="component" value="Unassembled WGS sequence"/>
</dbReference>
<reference evidence="2" key="1">
    <citation type="submission" date="2021-01" db="EMBL/GenBank/DDBJ databases">
        <authorList>
            <consortium name="Genoscope - CEA"/>
            <person name="William W."/>
        </authorList>
    </citation>
    <scope>NUCLEOTIDE SEQUENCE</scope>
</reference>
<keyword evidence="1" id="KW-0472">Membrane</keyword>
<evidence type="ECO:0000313" key="2">
    <source>
        <dbReference type="EMBL" id="CAD8118647.1"/>
    </source>
</evidence>
<keyword evidence="3" id="KW-1185">Reference proteome</keyword>